<feature type="transmembrane region" description="Helical" evidence="7">
    <location>
        <begin position="78"/>
        <end position="101"/>
    </location>
</feature>
<dbReference type="Proteomes" id="UP000325333">
    <property type="component" value="Unassembled WGS sequence"/>
</dbReference>
<feature type="transmembrane region" description="Helical" evidence="7">
    <location>
        <begin position="198"/>
        <end position="219"/>
    </location>
</feature>
<evidence type="ECO:0000256" key="6">
    <source>
        <dbReference type="RuleBase" id="RU004057"/>
    </source>
</evidence>
<gene>
    <name evidence="9" type="ORF">ABAZ39_18155</name>
    <name evidence="10" type="ORF">FH063_006222</name>
</gene>
<dbReference type="Proteomes" id="UP000027186">
    <property type="component" value="Plasmid AbAZ39_p1"/>
</dbReference>
<dbReference type="InterPro" id="IPR002898">
    <property type="entry name" value="MotA_ExbB_proton_chnl"/>
</dbReference>
<evidence type="ECO:0000259" key="8">
    <source>
        <dbReference type="Pfam" id="PF01618"/>
    </source>
</evidence>
<evidence type="ECO:0000256" key="5">
    <source>
        <dbReference type="ARBA" id="ARBA00023136"/>
    </source>
</evidence>
<dbReference type="EMBL" id="CP007794">
    <property type="protein sequence ID" value="AIB13864.1"/>
    <property type="molecule type" value="Genomic_DNA"/>
</dbReference>
<accession>A0A5B0KSS6</accession>
<evidence type="ECO:0000313" key="11">
    <source>
        <dbReference type="Proteomes" id="UP000027186"/>
    </source>
</evidence>
<dbReference type="Pfam" id="PF01618">
    <property type="entry name" value="MotA_ExbB"/>
    <property type="match status" value="1"/>
</dbReference>
<keyword evidence="6" id="KW-0813">Transport</keyword>
<geneLocation type="plasmid" evidence="9 11">
    <name>AbAZ39_p1</name>
</geneLocation>
<evidence type="ECO:0000313" key="10">
    <source>
        <dbReference type="EMBL" id="KAA1054946.1"/>
    </source>
</evidence>
<keyword evidence="4 7" id="KW-1133">Transmembrane helix</keyword>
<keyword evidence="6" id="KW-0653">Protein transport</keyword>
<evidence type="ECO:0000313" key="9">
    <source>
        <dbReference type="EMBL" id="AIB13864.1"/>
    </source>
</evidence>
<sequence>MSDAVSDAMAEDAQNVPVHSLVPTVRRRRGGQLTAGLSLVSQRYLLLLRFAVVNAAGFTLLAAAWAEGLIDPIIATDSTHLCLLIFLVFLAGLGLSAQRILRTSRELNRAKEFDPSVPSRAARYLAEVRGRDSGARSIAASSLKFKLSARIGTVRQISSTLVILGLIGTVIGFIMALSGVDPEKAGDVAAIGPMVSKLIEGMAVALYTTLVGGVLNIWLNINIGLLSGATVNLITEIVAVGERHAGP</sequence>
<comment type="subcellular location">
    <subcellularLocation>
        <location evidence="1">Cell membrane</location>
        <topology evidence="1">Multi-pass membrane protein</topology>
    </subcellularLocation>
    <subcellularLocation>
        <location evidence="6">Membrane</location>
        <topology evidence="6">Multi-pass membrane protein</topology>
    </subcellularLocation>
</comment>
<keyword evidence="3 7" id="KW-0812">Transmembrane</keyword>
<dbReference type="EMBL" id="VEWN01000008">
    <property type="protein sequence ID" value="KAA1054946.1"/>
    <property type="molecule type" value="Genomic_DNA"/>
</dbReference>
<reference evidence="9 11" key="1">
    <citation type="journal article" date="2014" name="Genome Announc.">
        <title>Complete Genome Sequence of the Model Rhizosphere Strain Azospirillum brasilense Az39, Successfully Applied in Agriculture.</title>
        <authorList>
            <person name="Rivera D."/>
            <person name="Revale S."/>
            <person name="Molina R."/>
            <person name="Gualpa J."/>
            <person name="Puente M."/>
            <person name="Maroniche G."/>
            <person name="Paris G."/>
            <person name="Baker D."/>
            <person name="Clavijo B."/>
            <person name="McLay K."/>
            <person name="Spaepen S."/>
            <person name="Perticari A."/>
            <person name="Vazquez M."/>
            <person name="Wisniewski-Dye F."/>
            <person name="Watkins C."/>
            <person name="Martinez-Abarca F."/>
            <person name="Vanderleyden J."/>
            <person name="Cassan F."/>
        </authorList>
    </citation>
    <scope>NUCLEOTIDE SEQUENCE [LARGE SCALE GENOMIC DNA]</scope>
    <source>
        <strain evidence="9 11">Az39</strain>
        <plasmid evidence="9">AbAZ39_p1</plasmid>
    </source>
</reference>
<feature type="domain" description="MotA/TolQ/ExbB proton channel" evidence="8">
    <location>
        <begin position="139"/>
        <end position="233"/>
    </location>
</feature>
<dbReference type="RefSeq" id="WP_051658222.1">
    <property type="nucleotide sequence ID" value="NZ_CP007794.1"/>
</dbReference>
<feature type="transmembrane region" description="Helical" evidence="7">
    <location>
        <begin position="46"/>
        <end position="66"/>
    </location>
</feature>
<evidence type="ECO:0000256" key="2">
    <source>
        <dbReference type="ARBA" id="ARBA00022475"/>
    </source>
</evidence>
<dbReference type="KEGG" id="abq:ABAZ39_18155"/>
<evidence type="ECO:0000313" key="12">
    <source>
        <dbReference type="Proteomes" id="UP000325333"/>
    </source>
</evidence>
<dbReference type="GO" id="GO:0015031">
    <property type="term" value="P:protein transport"/>
    <property type="evidence" value="ECO:0007669"/>
    <property type="project" value="UniProtKB-KW"/>
</dbReference>
<keyword evidence="2" id="KW-1003">Cell membrane</keyword>
<keyword evidence="5 7" id="KW-0472">Membrane</keyword>
<evidence type="ECO:0000256" key="7">
    <source>
        <dbReference type="SAM" id="Phobius"/>
    </source>
</evidence>
<proteinExistence type="inferred from homology"/>
<reference evidence="10 12" key="2">
    <citation type="submission" date="2019-07" db="EMBL/GenBank/DDBJ databases">
        <title>Genome sequencing of the stress-tolerant strain Azospirillum brasilense Az19.</title>
        <authorList>
            <person name="Maroniche G.A."/>
            <person name="Garcia J.E."/>
            <person name="Pagnussat L."/>
            <person name="Amenta M."/>
            <person name="Creus C.M."/>
        </authorList>
    </citation>
    <scope>NUCLEOTIDE SEQUENCE [LARGE SCALE GENOMIC DNA]</scope>
    <source>
        <strain evidence="10 12">Az19</strain>
    </source>
</reference>
<feature type="transmembrane region" description="Helical" evidence="7">
    <location>
        <begin position="157"/>
        <end position="178"/>
    </location>
</feature>
<dbReference type="AlphaFoldDB" id="A0A060DSE5"/>
<comment type="similarity">
    <text evidence="6">Belongs to the exbB/tolQ family.</text>
</comment>
<protein>
    <recommendedName>
        <fullName evidence="8">MotA/TolQ/ExbB proton channel domain-containing protein</fullName>
    </recommendedName>
</protein>
<accession>A0A060DSE5</accession>
<dbReference type="GO" id="GO:0005886">
    <property type="term" value="C:plasma membrane"/>
    <property type="evidence" value="ECO:0007669"/>
    <property type="project" value="UniProtKB-SubCell"/>
</dbReference>
<name>A0A060DSE5_9PROT</name>
<evidence type="ECO:0000256" key="4">
    <source>
        <dbReference type="ARBA" id="ARBA00022989"/>
    </source>
</evidence>
<organism evidence="9 11">
    <name type="scientific">Azospirillum argentinense</name>
    <dbReference type="NCBI Taxonomy" id="2970906"/>
    <lineage>
        <taxon>Bacteria</taxon>
        <taxon>Pseudomonadati</taxon>
        <taxon>Pseudomonadota</taxon>
        <taxon>Alphaproteobacteria</taxon>
        <taxon>Rhodospirillales</taxon>
        <taxon>Azospirillaceae</taxon>
        <taxon>Azospirillum</taxon>
    </lineage>
</organism>
<evidence type="ECO:0000256" key="1">
    <source>
        <dbReference type="ARBA" id="ARBA00004651"/>
    </source>
</evidence>
<keyword evidence="9" id="KW-0614">Plasmid</keyword>
<evidence type="ECO:0000256" key="3">
    <source>
        <dbReference type="ARBA" id="ARBA00022692"/>
    </source>
</evidence>